<feature type="transmembrane region" description="Helical" evidence="13">
    <location>
        <begin position="12"/>
        <end position="32"/>
    </location>
</feature>
<evidence type="ECO:0000313" key="16">
    <source>
        <dbReference type="Proteomes" id="UP000007844"/>
    </source>
</evidence>
<keyword evidence="4 13" id="KW-0812">Transmembrane</keyword>
<comment type="cofactor">
    <cofactor evidence="1">
        <name>FAD</name>
        <dbReference type="ChEBI" id="CHEBI:57692"/>
    </cofactor>
</comment>
<feature type="transmembrane region" description="Helical" evidence="13">
    <location>
        <begin position="125"/>
        <end position="149"/>
    </location>
</feature>
<dbReference type="GO" id="GO:0016020">
    <property type="term" value="C:membrane"/>
    <property type="evidence" value="ECO:0007669"/>
    <property type="project" value="UniProtKB-SubCell"/>
</dbReference>
<keyword evidence="12 13" id="KW-0472">Membrane</keyword>
<evidence type="ECO:0000313" key="15">
    <source>
        <dbReference type="EMBL" id="EGJ50609.1"/>
    </source>
</evidence>
<evidence type="ECO:0000256" key="2">
    <source>
        <dbReference type="ARBA" id="ARBA00004141"/>
    </source>
</evidence>
<evidence type="ECO:0000256" key="4">
    <source>
        <dbReference type="ARBA" id="ARBA00022692"/>
    </source>
</evidence>
<dbReference type="Proteomes" id="UP000007844">
    <property type="component" value="Chromosome"/>
</dbReference>
<dbReference type="InterPro" id="IPR013130">
    <property type="entry name" value="Fe3_Rdtase_TM_dom"/>
</dbReference>
<dbReference type="PRINTS" id="PR00406">
    <property type="entry name" value="CYTB5RDTASE"/>
</dbReference>
<dbReference type="InterPro" id="IPR050415">
    <property type="entry name" value="MRET"/>
</dbReference>
<keyword evidence="7" id="KW-0274">FAD</keyword>
<accession>F3YXB1</accession>
<evidence type="ECO:0000256" key="6">
    <source>
        <dbReference type="ARBA" id="ARBA00022723"/>
    </source>
</evidence>
<feature type="transmembrane region" description="Helical" evidence="13">
    <location>
        <begin position="161"/>
        <end position="177"/>
    </location>
</feature>
<protein>
    <submittedName>
        <fullName evidence="15">Ferric reductase domain protein transmembrane component domain-containing protein</fullName>
    </submittedName>
</protein>
<evidence type="ECO:0000256" key="5">
    <source>
        <dbReference type="ARBA" id="ARBA00022714"/>
    </source>
</evidence>
<feature type="transmembrane region" description="Helical" evidence="13">
    <location>
        <begin position="189"/>
        <end position="209"/>
    </location>
</feature>
<dbReference type="AlphaFoldDB" id="F3YXB1"/>
<evidence type="ECO:0000256" key="7">
    <source>
        <dbReference type="ARBA" id="ARBA00022827"/>
    </source>
</evidence>
<evidence type="ECO:0000256" key="9">
    <source>
        <dbReference type="ARBA" id="ARBA00023002"/>
    </source>
</evidence>
<dbReference type="PANTHER" id="PTHR47354">
    <property type="entry name" value="NADH OXIDOREDUCTASE HCR"/>
    <property type="match status" value="1"/>
</dbReference>
<dbReference type="PANTHER" id="PTHR47354:SF8">
    <property type="entry name" value="1,2-PHENYLACETYL-COA EPOXIDASE, SUBUNIT E"/>
    <property type="match status" value="1"/>
</dbReference>
<dbReference type="eggNOG" id="COG4097">
    <property type="taxonomic scope" value="Bacteria"/>
</dbReference>
<organism evidence="15 16">
    <name type="scientific">Desulfocurvibacter africanus subsp. africanus str. Walvis Bay</name>
    <dbReference type="NCBI Taxonomy" id="690850"/>
    <lineage>
        <taxon>Bacteria</taxon>
        <taxon>Pseudomonadati</taxon>
        <taxon>Thermodesulfobacteriota</taxon>
        <taxon>Desulfovibrionia</taxon>
        <taxon>Desulfovibrionales</taxon>
        <taxon>Desulfovibrionaceae</taxon>
        <taxon>Desulfocurvibacter</taxon>
    </lineage>
</organism>
<evidence type="ECO:0000256" key="1">
    <source>
        <dbReference type="ARBA" id="ARBA00001974"/>
    </source>
</evidence>
<feature type="domain" description="FAD-binding FR-type" evidence="14">
    <location>
        <begin position="213"/>
        <end position="312"/>
    </location>
</feature>
<feature type="transmembrane region" description="Helical" evidence="13">
    <location>
        <begin position="85"/>
        <end position="105"/>
    </location>
</feature>
<keyword evidence="8 13" id="KW-1133">Transmembrane helix</keyword>
<dbReference type="KEGG" id="daf:Desaf_2283"/>
<dbReference type="GO" id="GO:0051537">
    <property type="term" value="F:2 iron, 2 sulfur cluster binding"/>
    <property type="evidence" value="ECO:0007669"/>
    <property type="project" value="UniProtKB-KW"/>
</dbReference>
<dbReference type="Pfam" id="PF01794">
    <property type="entry name" value="Ferric_reduct"/>
    <property type="match status" value="1"/>
</dbReference>
<evidence type="ECO:0000256" key="12">
    <source>
        <dbReference type="ARBA" id="ARBA00023136"/>
    </source>
</evidence>
<dbReference type="EMBL" id="CP003221">
    <property type="protein sequence ID" value="EGJ50609.1"/>
    <property type="molecule type" value="Genomic_DNA"/>
</dbReference>
<dbReference type="InterPro" id="IPR039261">
    <property type="entry name" value="FNR_nucleotide-bd"/>
</dbReference>
<proteinExistence type="predicted"/>
<dbReference type="GO" id="GO:0046872">
    <property type="term" value="F:metal ion binding"/>
    <property type="evidence" value="ECO:0007669"/>
    <property type="project" value="UniProtKB-KW"/>
</dbReference>
<evidence type="ECO:0000256" key="10">
    <source>
        <dbReference type="ARBA" id="ARBA00023004"/>
    </source>
</evidence>
<dbReference type="RefSeq" id="WP_014260320.1">
    <property type="nucleotide sequence ID" value="NC_016629.1"/>
</dbReference>
<dbReference type="SUPFAM" id="SSF63380">
    <property type="entry name" value="Riboflavin synthase domain-like"/>
    <property type="match status" value="1"/>
</dbReference>
<dbReference type="Pfam" id="PF00175">
    <property type="entry name" value="NAD_binding_1"/>
    <property type="match status" value="1"/>
</dbReference>
<keyword evidence="10" id="KW-0408">Iron</keyword>
<keyword evidence="16" id="KW-1185">Reference proteome</keyword>
<keyword evidence="9" id="KW-0560">Oxidoreductase</keyword>
<dbReference type="InterPro" id="IPR017927">
    <property type="entry name" value="FAD-bd_FR_type"/>
</dbReference>
<dbReference type="PROSITE" id="PS51384">
    <property type="entry name" value="FAD_FR"/>
    <property type="match status" value="1"/>
</dbReference>
<comment type="subcellular location">
    <subcellularLocation>
        <location evidence="2">Membrane</location>
        <topology evidence="2">Multi-pass membrane protein</topology>
    </subcellularLocation>
</comment>
<dbReference type="InterPro" id="IPR001433">
    <property type="entry name" value="OxRdtase_FAD/NAD-bd"/>
</dbReference>
<evidence type="ECO:0000256" key="13">
    <source>
        <dbReference type="SAM" id="Phobius"/>
    </source>
</evidence>
<dbReference type="GO" id="GO:0050660">
    <property type="term" value="F:flavin adenine dinucleotide binding"/>
    <property type="evidence" value="ECO:0007669"/>
    <property type="project" value="TreeGrafter"/>
</dbReference>
<keyword evidence="3" id="KW-0285">Flavoprotein</keyword>
<sequence>MLTISKSSQRYTPVILSVILTQALWLGSKWFFQDWFDDPFKYPAKAASLTATVLMCWCIALSTRWRPIEDYFGGLDKVYQVHKRLGRWSFYIILIHPLCLAAHRLPDLPAFLEYLWFQKLVGDPYLVGHNLGIITLMLMAGLVTLTLWIKPPYHIWKHSHEWFGLVLLLVIAHIWFLDADIAAYPLLRALMYALLAIAAASFVYIRFLYRFLGPHYRYAVSRVEKIADILELTFAPKGKKMDFKPSQFVYLVVRKPGISPEPHPYSIACGYSLGAEFKLGIKQTGDHTRSIEALTKGDPVDVYGPYGRFSDRFLAGGRDCVFIGGGIGITPFLGMWHVALHSEERLSAESVSGELRRIHPEIIKTWESPRVFLFYVCREEHEASFDDDIRQEVVLSQFHGFENLEKRGHRYELYLSSKQGRIDARYIADRVPGGVLDKDIYLCGPTPMVDSLISQFRRMGVPAGQFVVEDFNLL</sequence>
<evidence type="ECO:0000256" key="3">
    <source>
        <dbReference type="ARBA" id="ARBA00022630"/>
    </source>
</evidence>
<dbReference type="InterPro" id="IPR017938">
    <property type="entry name" value="Riboflavin_synthase-like_b-brl"/>
</dbReference>
<dbReference type="HOGENOM" id="CLU_003827_19_2_7"/>
<keyword evidence="5" id="KW-0001">2Fe-2S</keyword>
<dbReference type="GO" id="GO:0016491">
    <property type="term" value="F:oxidoreductase activity"/>
    <property type="evidence" value="ECO:0007669"/>
    <property type="project" value="UniProtKB-KW"/>
</dbReference>
<dbReference type="Gene3D" id="3.40.50.80">
    <property type="entry name" value="Nucleotide-binding domain of ferredoxin-NADP reductase (FNR) module"/>
    <property type="match status" value="1"/>
</dbReference>
<evidence type="ECO:0000256" key="11">
    <source>
        <dbReference type="ARBA" id="ARBA00023014"/>
    </source>
</evidence>
<evidence type="ECO:0000259" key="14">
    <source>
        <dbReference type="PROSITE" id="PS51384"/>
    </source>
</evidence>
<keyword evidence="6" id="KW-0479">Metal-binding</keyword>
<keyword evidence="11" id="KW-0411">Iron-sulfur</keyword>
<feature type="transmembrane region" description="Helical" evidence="13">
    <location>
        <begin position="44"/>
        <end position="65"/>
    </location>
</feature>
<reference evidence="15 16" key="1">
    <citation type="journal article" date="2011" name="J. Bacteriol.">
        <title>Genome sequence of the mercury-methylating and pleomorphic Desulfovibrio africanus Strain Walvis Bay.</title>
        <authorList>
            <person name="Brown S.D."/>
            <person name="Wall J.D."/>
            <person name="Kucken A.M."/>
            <person name="Gilmour C.C."/>
            <person name="Podar M."/>
            <person name="Brandt C.C."/>
            <person name="Teshima H."/>
            <person name="Detter J.C."/>
            <person name="Han C.S."/>
            <person name="Land M.L."/>
            <person name="Lucas S."/>
            <person name="Han J."/>
            <person name="Pennacchio L."/>
            <person name="Nolan M."/>
            <person name="Pitluck S."/>
            <person name="Woyke T."/>
            <person name="Goodwin L."/>
            <person name="Palumbo A.V."/>
            <person name="Elias D.A."/>
        </authorList>
    </citation>
    <scope>NUCLEOTIDE SEQUENCE [LARGE SCALE GENOMIC DNA]</scope>
    <source>
        <strain evidence="15 16">Walvis Bay</strain>
    </source>
</reference>
<gene>
    <name evidence="15" type="ORF">Desaf_2283</name>
</gene>
<dbReference type="Gene3D" id="2.40.30.10">
    <property type="entry name" value="Translation factors"/>
    <property type="match status" value="1"/>
</dbReference>
<dbReference type="SUPFAM" id="SSF52343">
    <property type="entry name" value="Ferredoxin reductase-like, C-terminal NADP-linked domain"/>
    <property type="match status" value="1"/>
</dbReference>
<evidence type="ECO:0000256" key="8">
    <source>
        <dbReference type="ARBA" id="ARBA00022989"/>
    </source>
</evidence>
<name>F3YXB1_DESAF</name>